<accession>A0A6J5E2T8</accession>
<evidence type="ECO:0000313" key="1">
    <source>
        <dbReference type="EMBL" id="VWB88050.1"/>
    </source>
</evidence>
<name>A0A6J5E2T8_9BURK</name>
<dbReference type="GO" id="GO:0016740">
    <property type="term" value="F:transferase activity"/>
    <property type="evidence" value="ECO:0007669"/>
    <property type="project" value="UniProtKB-KW"/>
</dbReference>
<protein>
    <submittedName>
        <fullName evidence="1">Glycosyltransferase</fullName>
    </submittedName>
</protein>
<evidence type="ECO:0000313" key="2">
    <source>
        <dbReference type="Proteomes" id="UP000494330"/>
    </source>
</evidence>
<keyword evidence="1" id="KW-0808">Transferase</keyword>
<keyword evidence="2" id="KW-1185">Reference proteome</keyword>
<organism evidence="1 2">
    <name type="scientific">Burkholderia paludis</name>
    <dbReference type="NCBI Taxonomy" id="1506587"/>
    <lineage>
        <taxon>Bacteria</taxon>
        <taxon>Pseudomonadati</taxon>
        <taxon>Pseudomonadota</taxon>
        <taxon>Betaproteobacteria</taxon>
        <taxon>Burkholderiales</taxon>
        <taxon>Burkholderiaceae</taxon>
        <taxon>Burkholderia</taxon>
        <taxon>Burkholderia cepacia complex</taxon>
    </lineage>
</organism>
<dbReference type="Proteomes" id="UP000494330">
    <property type="component" value="Unassembled WGS sequence"/>
</dbReference>
<reference evidence="1 2" key="1">
    <citation type="submission" date="2019-09" db="EMBL/GenBank/DDBJ databases">
        <authorList>
            <person name="Depoorter E."/>
        </authorList>
    </citation>
    <scope>NUCLEOTIDE SEQUENCE [LARGE SCALE GENOMIC DNA]</scope>
    <source>
        <strain evidence="1">LMG 30113</strain>
    </source>
</reference>
<dbReference type="AlphaFoldDB" id="A0A6J5E2T8"/>
<sequence>MLGLPVLASDLPVFHEIASDIPDYLDPLDGPGWLTRIRSYARADSIERASQIARIERFHAPTWAEHFERIDGFLESLR</sequence>
<gene>
    <name evidence="1" type="ORF">BPA30113_04078</name>
</gene>
<proteinExistence type="predicted"/>
<dbReference type="EMBL" id="CABVQD010000014">
    <property type="protein sequence ID" value="VWB88050.1"/>
    <property type="molecule type" value="Genomic_DNA"/>
</dbReference>